<dbReference type="EC" id="2.7.7.-" evidence="2"/>
<gene>
    <name evidence="2" type="ORF">CROST_044640</name>
</gene>
<dbReference type="KEGG" id="crw:CROST_044640"/>
<organism evidence="2 3">
    <name type="scientific">Clostridium felsineum</name>
    <dbReference type="NCBI Taxonomy" id="36839"/>
    <lineage>
        <taxon>Bacteria</taxon>
        <taxon>Bacillati</taxon>
        <taxon>Bacillota</taxon>
        <taxon>Clostridia</taxon>
        <taxon>Eubacteriales</taxon>
        <taxon>Clostridiaceae</taxon>
        <taxon>Clostridium</taxon>
    </lineage>
</organism>
<keyword evidence="2" id="KW-0808">Transferase</keyword>
<keyword evidence="3" id="KW-1185">Reference proteome</keyword>
<dbReference type="SUPFAM" id="SSF109604">
    <property type="entry name" value="HD-domain/PDEase-like"/>
    <property type="match status" value="1"/>
</dbReference>
<dbReference type="InterPro" id="IPR050124">
    <property type="entry name" value="tRNA_CCA-adding_enzyme"/>
</dbReference>
<reference evidence="2 3" key="1">
    <citation type="submission" date="2022-04" db="EMBL/GenBank/DDBJ databases">
        <title>Genome sequence of C. roseum typestrain.</title>
        <authorList>
            <person name="Poehlein A."/>
            <person name="Schoch T."/>
            <person name="Duerre P."/>
            <person name="Daniel R."/>
        </authorList>
    </citation>
    <scope>NUCLEOTIDE SEQUENCE [LARGE SCALE GENOMIC DNA]</scope>
    <source>
        <strain evidence="2 3">DSM 7320</strain>
    </source>
</reference>
<dbReference type="CDD" id="cd00077">
    <property type="entry name" value="HDc"/>
    <property type="match status" value="1"/>
</dbReference>
<dbReference type="InterPro" id="IPR006675">
    <property type="entry name" value="HDIG_dom"/>
</dbReference>
<dbReference type="Proteomes" id="UP000190951">
    <property type="component" value="Chromosome"/>
</dbReference>
<dbReference type="Pfam" id="PF01966">
    <property type="entry name" value="HD"/>
    <property type="match status" value="1"/>
</dbReference>
<keyword evidence="2" id="KW-0548">Nucleotidyltransferase</keyword>
<evidence type="ECO:0000256" key="1">
    <source>
        <dbReference type="ARBA" id="ARBA00022741"/>
    </source>
</evidence>
<dbReference type="AlphaFoldDB" id="A0A1S8L613"/>
<name>A0A1S8L613_9CLOT</name>
<dbReference type="InterPro" id="IPR003607">
    <property type="entry name" value="HD/PDEase_dom"/>
</dbReference>
<sequence>MKDRKELFKEIEKHLLNDSKPSEYLNKKLNSGELDEYPLTMLSELRNTEQNKEHHPEGNVWNHTMLVIDNAAKNRDKSSDKCAFMWGSLLHDIGKAKTTKIRKGKITSYDHDKVGENMAREFLEFFIEDEDFIYKVIKLVRWHMQTLFVVKNMSFADSKTMLKETSLNEIALLSLSDRLGRKPLSSGKIQEEKENVKKFVQKVKALDKYNKI</sequence>
<dbReference type="Gene3D" id="1.10.3090.10">
    <property type="entry name" value="cca-adding enzyme, domain 2"/>
    <property type="match status" value="1"/>
</dbReference>
<proteinExistence type="predicted"/>
<evidence type="ECO:0000313" key="2">
    <source>
        <dbReference type="EMBL" id="URZ13698.1"/>
    </source>
</evidence>
<dbReference type="STRING" id="84029.CROST_21570"/>
<protein>
    <submittedName>
        <fullName evidence="2">CC-adding tRNA nucleotidyltransferase</fullName>
        <ecNumber evidence="2">2.7.7.-</ecNumber>
    </submittedName>
</protein>
<dbReference type="GO" id="GO:0016779">
    <property type="term" value="F:nucleotidyltransferase activity"/>
    <property type="evidence" value="ECO:0007669"/>
    <property type="project" value="UniProtKB-KW"/>
</dbReference>
<dbReference type="EMBL" id="CP096983">
    <property type="protein sequence ID" value="URZ13698.1"/>
    <property type="molecule type" value="Genomic_DNA"/>
</dbReference>
<dbReference type="GO" id="GO:0000166">
    <property type="term" value="F:nucleotide binding"/>
    <property type="evidence" value="ECO:0007669"/>
    <property type="project" value="UniProtKB-KW"/>
</dbReference>
<dbReference type="NCBIfam" id="TIGR00277">
    <property type="entry name" value="HDIG"/>
    <property type="match status" value="1"/>
</dbReference>
<dbReference type="InterPro" id="IPR006674">
    <property type="entry name" value="HD_domain"/>
</dbReference>
<dbReference type="PANTHER" id="PTHR47545:SF2">
    <property type="entry name" value="CC-ADDING TRNA NUCLEOTIDYLTRANSFERASE"/>
    <property type="match status" value="1"/>
</dbReference>
<keyword evidence="1" id="KW-0547">Nucleotide-binding</keyword>
<evidence type="ECO:0000313" key="3">
    <source>
        <dbReference type="Proteomes" id="UP000190951"/>
    </source>
</evidence>
<accession>A0A1S8L613</accession>
<dbReference type="RefSeq" id="WP_077833621.1">
    <property type="nucleotide sequence ID" value="NZ_CP096983.1"/>
</dbReference>
<dbReference type="PANTHER" id="PTHR47545">
    <property type="entry name" value="MULTIFUNCTIONAL CCA PROTEIN"/>
    <property type="match status" value="1"/>
</dbReference>